<sequence>MRQQRRHHRSTLIIILSLIGLAIILIGAFLLIRRAPDVSGPSVSSSSSATAKKASFDTGTYAASGSVTDSTDNLRQLSVWIKLSKNKSYTRLLIYDRDSTPMVINDHGTFTKSGDELNLKSEEANVYAYANPTAYSDKTPNSITNYVADADSQSDSTTAGYPDAISDVLNNKISLDDRAPDNYYYLESRLPMKSSSFDVKSLADFAEGQEKTPKLSESSSPFTSSSETTTGTSSTSSSSASSGFVPTAAMIQIARQQLRDIGKDDKQWSDAQISAAIIESANRGGDSVVPILVPGYSSSSSSSNNNANVGTGKIKYVDQAYAILLQKYPASQYSAEQSGMTSDGSGFIFNVRNRQTGESMSVTITGDGAIQG</sequence>
<feature type="compositionally biased region" description="Low complexity" evidence="1">
    <location>
        <begin position="216"/>
        <end position="242"/>
    </location>
</feature>
<name>A0A0R2B8P6_9LACO</name>
<comment type="caution">
    <text evidence="3">The sequence shown here is derived from an EMBL/GenBank/DDBJ whole genome shotgun (WGS) entry which is preliminary data.</text>
</comment>
<dbReference type="EMBL" id="AYZQ01000002">
    <property type="protein sequence ID" value="KRM71939.1"/>
    <property type="molecule type" value="Genomic_DNA"/>
</dbReference>
<feature type="transmembrane region" description="Helical" evidence="2">
    <location>
        <begin position="12"/>
        <end position="32"/>
    </location>
</feature>
<dbReference type="AlphaFoldDB" id="A0A0R2B8P6"/>
<dbReference type="STRING" id="1423727.FC34_GL000919"/>
<evidence type="ECO:0000313" key="3">
    <source>
        <dbReference type="EMBL" id="KRM71939.1"/>
    </source>
</evidence>
<reference evidence="3 4" key="1">
    <citation type="journal article" date="2015" name="Genome Announc.">
        <title>Expanding the biotechnology potential of lactobacilli through comparative genomics of 213 strains and associated genera.</title>
        <authorList>
            <person name="Sun Z."/>
            <person name="Harris H.M."/>
            <person name="McCann A."/>
            <person name="Guo C."/>
            <person name="Argimon S."/>
            <person name="Zhang W."/>
            <person name="Yang X."/>
            <person name="Jeffery I.B."/>
            <person name="Cooney J.C."/>
            <person name="Kagawa T.F."/>
            <person name="Liu W."/>
            <person name="Song Y."/>
            <person name="Salvetti E."/>
            <person name="Wrobel A."/>
            <person name="Rasinkangas P."/>
            <person name="Parkhill J."/>
            <person name="Rea M.C."/>
            <person name="O'Sullivan O."/>
            <person name="Ritari J."/>
            <person name="Douillard F.P."/>
            <person name="Paul Ross R."/>
            <person name="Yang R."/>
            <person name="Briner A.E."/>
            <person name="Felis G.E."/>
            <person name="de Vos W.M."/>
            <person name="Barrangou R."/>
            <person name="Klaenhammer T.R."/>
            <person name="Caufield P.W."/>
            <person name="Cui Y."/>
            <person name="Zhang H."/>
            <person name="O'Toole P.W."/>
        </authorList>
    </citation>
    <scope>NUCLEOTIDE SEQUENCE [LARGE SCALE GENOMIC DNA]</scope>
    <source>
        <strain evidence="3 4">DSM 23927</strain>
    </source>
</reference>
<organism evidence="3 4">
    <name type="scientific">Lacticaseibacillus brantae DSM 23927</name>
    <dbReference type="NCBI Taxonomy" id="1423727"/>
    <lineage>
        <taxon>Bacteria</taxon>
        <taxon>Bacillati</taxon>
        <taxon>Bacillota</taxon>
        <taxon>Bacilli</taxon>
        <taxon>Lactobacillales</taxon>
        <taxon>Lactobacillaceae</taxon>
        <taxon>Lacticaseibacillus</taxon>
    </lineage>
</organism>
<evidence type="ECO:0000256" key="1">
    <source>
        <dbReference type="SAM" id="MobiDB-lite"/>
    </source>
</evidence>
<gene>
    <name evidence="3" type="ORF">FC34_GL000919</name>
</gene>
<dbReference type="PATRIC" id="fig|1423727.3.peg.925"/>
<dbReference type="Proteomes" id="UP000051672">
    <property type="component" value="Unassembled WGS sequence"/>
</dbReference>
<keyword evidence="4" id="KW-1185">Reference proteome</keyword>
<dbReference type="OrthoDB" id="2329607at2"/>
<keyword evidence="2" id="KW-0812">Transmembrane</keyword>
<keyword evidence="2" id="KW-1133">Transmembrane helix</keyword>
<protein>
    <submittedName>
        <fullName evidence="3">Uncharacterized protein</fullName>
    </submittedName>
</protein>
<dbReference type="RefSeq" id="WP_057894215.1">
    <property type="nucleotide sequence ID" value="NZ_AYZQ01000002.1"/>
</dbReference>
<proteinExistence type="predicted"/>
<evidence type="ECO:0000313" key="4">
    <source>
        <dbReference type="Proteomes" id="UP000051672"/>
    </source>
</evidence>
<evidence type="ECO:0000256" key="2">
    <source>
        <dbReference type="SAM" id="Phobius"/>
    </source>
</evidence>
<feature type="region of interest" description="Disordered" evidence="1">
    <location>
        <begin position="208"/>
        <end position="242"/>
    </location>
</feature>
<accession>A0A0R2B8P6</accession>
<keyword evidence="2" id="KW-0472">Membrane</keyword>